<dbReference type="Gene3D" id="1.25.40.10">
    <property type="entry name" value="Tetratricopeptide repeat domain"/>
    <property type="match status" value="1"/>
</dbReference>
<comment type="caution">
    <text evidence="3">The sequence shown here is derived from an EMBL/GenBank/DDBJ whole genome shotgun (WGS) entry which is preliminary data.</text>
</comment>
<dbReference type="InterPro" id="IPR011990">
    <property type="entry name" value="TPR-like_helical_dom_sf"/>
</dbReference>
<feature type="compositionally biased region" description="Polar residues" evidence="1">
    <location>
        <begin position="160"/>
        <end position="177"/>
    </location>
</feature>
<dbReference type="EMBL" id="ATHJ01000011">
    <property type="protein sequence ID" value="EPR44973.1"/>
    <property type="molecule type" value="Genomic_DNA"/>
</dbReference>
<organism evidence="3 4">
    <name type="scientific">Desulfococcus multivorans DSM 2059</name>
    <dbReference type="NCBI Taxonomy" id="1121405"/>
    <lineage>
        <taxon>Bacteria</taxon>
        <taxon>Pseudomonadati</taxon>
        <taxon>Thermodesulfobacteriota</taxon>
        <taxon>Desulfobacteria</taxon>
        <taxon>Desulfobacterales</taxon>
        <taxon>Desulfococcaceae</taxon>
        <taxon>Desulfococcus</taxon>
    </lineage>
</organism>
<gene>
    <name evidence="3" type="ORF">dsmv_1009</name>
</gene>
<dbReference type="InterPro" id="IPR018392">
    <property type="entry name" value="LysM"/>
</dbReference>
<protein>
    <submittedName>
        <fullName evidence="3">Peptidoglycan-binding lysin domain-containing protein</fullName>
    </submittedName>
</protein>
<feature type="domain" description="LysM" evidence="2">
    <location>
        <begin position="95"/>
        <end position="144"/>
    </location>
</feature>
<proteinExistence type="predicted"/>
<evidence type="ECO:0000313" key="3">
    <source>
        <dbReference type="EMBL" id="EPR44973.1"/>
    </source>
</evidence>
<feature type="region of interest" description="Disordered" evidence="1">
    <location>
        <begin position="160"/>
        <end position="205"/>
    </location>
</feature>
<dbReference type="OrthoDB" id="5412831at2"/>
<reference evidence="3 4" key="1">
    <citation type="journal article" date="2013" name="Genome Announc.">
        <title>Draft genome sequences for three mercury-methylating, sulfate-reducing bacteria.</title>
        <authorList>
            <person name="Brown S.D."/>
            <person name="Hurt R.A.Jr."/>
            <person name="Gilmour C.C."/>
            <person name="Elias D.A."/>
        </authorList>
    </citation>
    <scope>NUCLEOTIDE SEQUENCE [LARGE SCALE GENOMIC DNA]</scope>
    <source>
        <strain evidence="3 4">DSM 2059</strain>
    </source>
</reference>
<dbReference type="InterPro" id="IPR036779">
    <property type="entry name" value="LysM_dom_sf"/>
</dbReference>
<dbReference type="Proteomes" id="UP000014977">
    <property type="component" value="Unassembled WGS sequence"/>
</dbReference>
<evidence type="ECO:0000313" key="4">
    <source>
        <dbReference type="Proteomes" id="UP000014977"/>
    </source>
</evidence>
<keyword evidence="4" id="KW-1185">Reference proteome</keyword>
<dbReference type="CDD" id="cd00118">
    <property type="entry name" value="LysM"/>
    <property type="match status" value="1"/>
</dbReference>
<evidence type="ECO:0000259" key="2">
    <source>
        <dbReference type="PROSITE" id="PS51782"/>
    </source>
</evidence>
<feature type="region of interest" description="Disordered" evidence="1">
    <location>
        <begin position="27"/>
        <end position="93"/>
    </location>
</feature>
<dbReference type="Pfam" id="PF01476">
    <property type="entry name" value="LysM"/>
    <property type="match status" value="1"/>
</dbReference>
<dbReference type="AlphaFoldDB" id="S7VK77"/>
<dbReference type="PROSITE" id="PS51257">
    <property type="entry name" value="PROKAR_LIPOPROTEIN"/>
    <property type="match status" value="1"/>
</dbReference>
<sequence length="401" mass="44236">MRNIIIFVSVLIFAGVTGCAIEHQSFPAKAARPHPESPHPTGSDSSGTIAGGSGPGSLALPETESDTEPASEAKPQRIPSLDAHHVKTDTNKSNIIHTVEPGETLSQIAVHYYGSCKDELLHLLKSINEIHETDSLQAGRQLILPLPAVDGGIPPVLTTTSATCANGSPKSGQSTDSPGKDATAVDKRSGMARENGEEAPDPFNDQMAKGLVALKKRDYRTAHRAFSAAAEGHRKDSRCSKYLKEIEAIANHHFENGLSFYRKRNYVGAIAEIEKACIPPLEVQTTEYLFKSHFEIAMKKFLRYRRTGNKRDFDQAQNSLNRARAYQASCTGCNDYEEIFKKTHYNNGIKYFTGDNGEGMDKAVEEWEKVRFIDPGYKDVTENIDQAQFLLKKLRNLKKVS</sequence>
<dbReference type="SMART" id="SM00257">
    <property type="entry name" value="LysM"/>
    <property type="match status" value="1"/>
</dbReference>
<name>S7VK77_DESML</name>
<dbReference type="eggNOG" id="ENOG5032ZMT">
    <property type="taxonomic scope" value="Bacteria"/>
</dbReference>
<feature type="compositionally biased region" description="Basic and acidic residues" evidence="1">
    <location>
        <begin position="183"/>
        <end position="196"/>
    </location>
</feature>
<dbReference type="Gene3D" id="3.10.350.10">
    <property type="entry name" value="LysM domain"/>
    <property type="match status" value="1"/>
</dbReference>
<evidence type="ECO:0000256" key="1">
    <source>
        <dbReference type="SAM" id="MobiDB-lite"/>
    </source>
</evidence>
<dbReference type="RefSeq" id="WP_020875200.1">
    <property type="nucleotide sequence ID" value="NZ_ATHJ01000011.1"/>
</dbReference>
<accession>S7VK77</accession>
<dbReference type="PROSITE" id="PS51782">
    <property type="entry name" value="LYSM"/>
    <property type="match status" value="1"/>
</dbReference>